<feature type="transmembrane region" description="Helical" evidence="6">
    <location>
        <begin position="135"/>
        <end position="158"/>
    </location>
</feature>
<dbReference type="OrthoDB" id="3934549at2759"/>
<evidence type="ECO:0000256" key="2">
    <source>
        <dbReference type="ARBA" id="ARBA00022692"/>
    </source>
</evidence>
<dbReference type="AlphaFoldDB" id="K2S558"/>
<evidence type="ECO:0000256" key="5">
    <source>
        <dbReference type="ARBA" id="ARBA00038359"/>
    </source>
</evidence>
<proteinExistence type="inferred from homology"/>
<evidence type="ECO:0000259" key="7">
    <source>
        <dbReference type="Pfam" id="PF20684"/>
    </source>
</evidence>
<evidence type="ECO:0000256" key="1">
    <source>
        <dbReference type="ARBA" id="ARBA00004141"/>
    </source>
</evidence>
<dbReference type="InterPro" id="IPR049326">
    <property type="entry name" value="Rhodopsin_dom_fungi"/>
</dbReference>
<keyword evidence="4 6" id="KW-0472">Membrane</keyword>
<comment type="similarity">
    <text evidence="5">Belongs to the SAT4 family.</text>
</comment>
<sequence length="358" mass="41267">MSVLMPRILQPATFQFIASNHATMDSKVSEYDWMVAHTAPRNMYDPTVPVIKWRHNMCLAAVVVCNSLSLLILLTRLAAQRKRFGKFRKADIWTICVTVMLVFPFWISQIMMVMHGGGYHIKNIKMHWRIIHWRWAIGWAFFYILEAMVKISLCVSFLPMIPDFFRSFRIMLYAICFVSMSLAIAVMLVWIFQCRPFMSNFSFKPKVEWCLNIDAARYTWAGVSIVIDLLLVYTPVVIVRQVHLTRREVKVLHVVFCGNLLGTLATGASCYGIWMNRASEARRDLGWTEAVYIMCNSIEILFYVLGSSLVVFSHHFISKGAKTGQNKLHAGAGQVRELNLSIFDRIPTRHSEKNTPER</sequence>
<feature type="transmembrane region" description="Helical" evidence="6">
    <location>
        <begin position="251"/>
        <end position="274"/>
    </location>
</feature>
<dbReference type="Proteomes" id="UP000007129">
    <property type="component" value="Unassembled WGS sequence"/>
</dbReference>
<evidence type="ECO:0000313" key="9">
    <source>
        <dbReference type="Proteomes" id="UP000007129"/>
    </source>
</evidence>
<dbReference type="EMBL" id="AHHD01000229">
    <property type="protein sequence ID" value="EKG17674.1"/>
    <property type="molecule type" value="Genomic_DNA"/>
</dbReference>
<feature type="transmembrane region" description="Helical" evidence="6">
    <location>
        <begin position="290"/>
        <end position="312"/>
    </location>
</feature>
<name>K2S558_MACPH</name>
<dbReference type="eggNOG" id="ENOG502SMTT">
    <property type="taxonomic scope" value="Eukaryota"/>
</dbReference>
<dbReference type="VEuPathDB" id="FungiDB:MPH_05123"/>
<gene>
    <name evidence="8" type="ORF">MPH_05123</name>
</gene>
<evidence type="ECO:0000313" key="8">
    <source>
        <dbReference type="EMBL" id="EKG17674.1"/>
    </source>
</evidence>
<keyword evidence="2 6" id="KW-0812">Transmembrane</keyword>
<dbReference type="PANTHER" id="PTHR33048:SF47">
    <property type="entry name" value="INTEGRAL MEMBRANE PROTEIN-RELATED"/>
    <property type="match status" value="1"/>
</dbReference>
<dbReference type="HOGENOM" id="CLU_774037_0_0_1"/>
<dbReference type="PANTHER" id="PTHR33048">
    <property type="entry name" value="PTH11-LIKE INTEGRAL MEMBRANE PROTEIN (AFU_ORTHOLOGUE AFUA_5G11245)"/>
    <property type="match status" value="1"/>
</dbReference>
<feature type="transmembrane region" description="Helical" evidence="6">
    <location>
        <begin position="59"/>
        <end position="79"/>
    </location>
</feature>
<feature type="domain" description="Rhodopsin" evidence="7">
    <location>
        <begin position="76"/>
        <end position="312"/>
    </location>
</feature>
<comment type="caution">
    <text evidence="8">The sequence shown here is derived from an EMBL/GenBank/DDBJ whole genome shotgun (WGS) entry which is preliminary data.</text>
</comment>
<dbReference type="GO" id="GO:0016020">
    <property type="term" value="C:membrane"/>
    <property type="evidence" value="ECO:0007669"/>
    <property type="project" value="UniProtKB-SubCell"/>
</dbReference>
<feature type="transmembrane region" description="Helical" evidence="6">
    <location>
        <begin position="170"/>
        <end position="192"/>
    </location>
</feature>
<keyword evidence="3 6" id="KW-1133">Transmembrane helix</keyword>
<evidence type="ECO:0000256" key="3">
    <source>
        <dbReference type="ARBA" id="ARBA00022989"/>
    </source>
</evidence>
<evidence type="ECO:0000256" key="4">
    <source>
        <dbReference type="ARBA" id="ARBA00023136"/>
    </source>
</evidence>
<dbReference type="InParanoid" id="K2S558"/>
<comment type="subcellular location">
    <subcellularLocation>
        <location evidence="1">Membrane</location>
        <topology evidence="1">Multi-pass membrane protein</topology>
    </subcellularLocation>
</comment>
<evidence type="ECO:0000256" key="6">
    <source>
        <dbReference type="SAM" id="Phobius"/>
    </source>
</evidence>
<feature type="transmembrane region" description="Helical" evidence="6">
    <location>
        <begin position="218"/>
        <end position="239"/>
    </location>
</feature>
<feature type="transmembrane region" description="Helical" evidence="6">
    <location>
        <begin position="91"/>
        <end position="115"/>
    </location>
</feature>
<protein>
    <submittedName>
        <fullName evidence="8">NAD-dependent epimerase/dehydratase</fullName>
    </submittedName>
</protein>
<dbReference type="InterPro" id="IPR052337">
    <property type="entry name" value="SAT4-like"/>
</dbReference>
<dbReference type="Pfam" id="PF20684">
    <property type="entry name" value="Fung_rhodopsin"/>
    <property type="match status" value="1"/>
</dbReference>
<accession>K2S558</accession>
<reference evidence="8 9" key="1">
    <citation type="journal article" date="2012" name="BMC Genomics">
        <title>Tools to kill: Genome of one of the most destructive plant pathogenic fungi Macrophomina phaseolina.</title>
        <authorList>
            <person name="Islam M.S."/>
            <person name="Haque M.S."/>
            <person name="Islam M.M."/>
            <person name="Emdad E.M."/>
            <person name="Halim A."/>
            <person name="Hossen Q.M.M."/>
            <person name="Hossain M.Z."/>
            <person name="Ahmed B."/>
            <person name="Rahim S."/>
            <person name="Rahman M.S."/>
            <person name="Alam M.M."/>
            <person name="Hou S."/>
            <person name="Wan X."/>
            <person name="Saito J.A."/>
            <person name="Alam M."/>
        </authorList>
    </citation>
    <scope>NUCLEOTIDE SEQUENCE [LARGE SCALE GENOMIC DNA]</scope>
    <source>
        <strain evidence="8 9">MS6</strain>
    </source>
</reference>
<organism evidence="8 9">
    <name type="scientific">Macrophomina phaseolina (strain MS6)</name>
    <name type="common">Charcoal rot fungus</name>
    <dbReference type="NCBI Taxonomy" id="1126212"/>
    <lineage>
        <taxon>Eukaryota</taxon>
        <taxon>Fungi</taxon>
        <taxon>Dikarya</taxon>
        <taxon>Ascomycota</taxon>
        <taxon>Pezizomycotina</taxon>
        <taxon>Dothideomycetes</taxon>
        <taxon>Dothideomycetes incertae sedis</taxon>
        <taxon>Botryosphaeriales</taxon>
        <taxon>Botryosphaeriaceae</taxon>
        <taxon>Macrophomina</taxon>
    </lineage>
</organism>